<evidence type="ECO:0000256" key="4">
    <source>
        <dbReference type="PROSITE-ProRule" id="PRU00473"/>
    </source>
</evidence>
<dbReference type="Gene3D" id="3.30.1330.60">
    <property type="entry name" value="OmpA-like domain"/>
    <property type="match status" value="1"/>
</dbReference>
<feature type="region of interest" description="Disordered" evidence="5">
    <location>
        <begin position="376"/>
        <end position="401"/>
    </location>
</feature>
<feature type="compositionally biased region" description="Basic and acidic residues" evidence="5">
    <location>
        <begin position="383"/>
        <end position="401"/>
    </location>
</feature>
<comment type="subcellular location">
    <subcellularLocation>
        <location evidence="1">Cell outer membrane</location>
    </subcellularLocation>
</comment>
<accession>A0ABX0NCA2</accession>
<keyword evidence="8" id="KW-1185">Reference proteome</keyword>
<dbReference type="SUPFAM" id="SSF103088">
    <property type="entry name" value="OmpA-like"/>
    <property type="match status" value="1"/>
</dbReference>
<dbReference type="InterPro" id="IPR036737">
    <property type="entry name" value="OmpA-like_sf"/>
</dbReference>
<proteinExistence type="predicted"/>
<evidence type="ECO:0000256" key="2">
    <source>
        <dbReference type="ARBA" id="ARBA00023136"/>
    </source>
</evidence>
<evidence type="ECO:0000256" key="3">
    <source>
        <dbReference type="ARBA" id="ARBA00023237"/>
    </source>
</evidence>
<dbReference type="Proteomes" id="UP000621455">
    <property type="component" value="Unassembled WGS sequence"/>
</dbReference>
<keyword evidence="3" id="KW-0998">Cell outer membrane</keyword>
<feature type="compositionally biased region" description="Low complexity" evidence="5">
    <location>
        <begin position="9"/>
        <end position="18"/>
    </location>
</feature>
<organism evidence="7 8">
    <name type="scientific">Massilia frigida</name>
    <dbReference type="NCBI Taxonomy" id="2609281"/>
    <lineage>
        <taxon>Bacteria</taxon>
        <taxon>Pseudomonadati</taxon>
        <taxon>Pseudomonadota</taxon>
        <taxon>Betaproteobacteria</taxon>
        <taxon>Burkholderiales</taxon>
        <taxon>Oxalobacteraceae</taxon>
        <taxon>Telluria group</taxon>
        <taxon>Massilia</taxon>
    </lineage>
</organism>
<dbReference type="EMBL" id="WHJG01000043">
    <property type="protein sequence ID" value="NHZ83070.1"/>
    <property type="molecule type" value="Genomic_DNA"/>
</dbReference>
<dbReference type="PROSITE" id="PS51123">
    <property type="entry name" value="OMPA_2"/>
    <property type="match status" value="1"/>
</dbReference>
<dbReference type="PANTHER" id="PTHR30329:SF21">
    <property type="entry name" value="LIPOPROTEIN YIAD-RELATED"/>
    <property type="match status" value="1"/>
</dbReference>
<protein>
    <submittedName>
        <fullName evidence="7">OmpA family protein</fullName>
    </submittedName>
</protein>
<dbReference type="InterPro" id="IPR050330">
    <property type="entry name" value="Bact_OuterMem_StrucFunc"/>
</dbReference>
<name>A0ABX0NCA2_9BURK</name>
<sequence length="411" mass="44054">MAAKRAARKTAAWSWSRSSKAEPRPGCGGIAAPFDRFFMQCLYFFPAPPGQFILLRLHDMTKQFNAALCLSISLAFAISGCKPKAPVDAAQAPVAGAAASVPAPAAVPAAAPVAAPAAVNVGAVVDLDKIAVISKPVPPFPFIDYPPAVDKQFYSTKESDFDQVQLILGDKLHAVEGRVRAIHFTLDKAKISQFQAQRDYSKAVQDMGGIKVNTAKPHDSAFLAAHGDNQSELDKKLRYEFHTYSYEAYFLPTATGRKWIVLMVSDEAVDVISVEEKQTASSVKIVTAAAMKSELDSKGHVALYINFDTDQAAIRPDGKPAVDEIAALMKKEAALRLSVEGHTDNLGDKARNVTLSRERAQAVVQALVSDGIDGTRLSAAGHGAEKPLTDNGSDEARAKNRRVELVKVAKG</sequence>
<dbReference type="Pfam" id="PF00691">
    <property type="entry name" value="OmpA"/>
    <property type="match status" value="1"/>
</dbReference>
<evidence type="ECO:0000313" key="8">
    <source>
        <dbReference type="Proteomes" id="UP000621455"/>
    </source>
</evidence>
<evidence type="ECO:0000256" key="5">
    <source>
        <dbReference type="SAM" id="MobiDB-lite"/>
    </source>
</evidence>
<dbReference type="InterPro" id="IPR006665">
    <property type="entry name" value="OmpA-like"/>
</dbReference>
<dbReference type="InterPro" id="IPR006664">
    <property type="entry name" value="OMP_bac"/>
</dbReference>
<evidence type="ECO:0000256" key="1">
    <source>
        <dbReference type="ARBA" id="ARBA00004442"/>
    </source>
</evidence>
<feature type="domain" description="OmpA-like" evidence="6">
    <location>
        <begin position="294"/>
        <end position="411"/>
    </location>
</feature>
<reference evidence="7 8" key="1">
    <citation type="submission" date="2019-10" db="EMBL/GenBank/DDBJ databases">
        <title>Taxonomy of Antarctic Massilia spp.: description of Massilia rubra sp. nov., Massilia aquatica sp. nov., Massilia mucilaginosa sp. nov., Massilia frigida sp. nov. isolated from streams, lakes and regoliths.</title>
        <authorList>
            <person name="Holochova P."/>
            <person name="Sedlacek I."/>
            <person name="Kralova S."/>
            <person name="Maslanova I."/>
            <person name="Busse H.-J."/>
            <person name="Stankova E."/>
            <person name="Vrbovska V."/>
            <person name="Kovarovic V."/>
            <person name="Bartak M."/>
            <person name="Svec P."/>
            <person name="Pantucek R."/>
        </authorList>
    </citation>
    <scope>NUCLEOTIDE SEQUENCE [LARGE SCALE GENOMIC DNA]</scope>
    <source>
        <strain evidence="7 8">CCM 8695</strain>
    </source>
</reference>
<dbReference type="PRINTS" id="PR01021">
    <property type="entry name" value="OMPADOMAIN"/>
</dbReference>
<dbReference type="PANTHER" id="PTHR30329">
    <property type="entry name" value="STATOR ELEMENT OF FLAGELLAR MOTOR COMPLEX"/>
    <property type="match status" value="1"/>
</dbReference>
<comment type="caution">
    <text evidence="7">The sequence shown here is derived from an EMBL/GenBank/DDBJ whole genome shotgun (WGS) entry which is preliminary data.</text>
</comment>
<feature type="region of interest" description="Disordered" evidence="5">
    <location>
        <begin position="1"/>
        <end position="25"/>
    </location>
</feature>
<gene>
    <name evidence="7" type="ORF">F2P44_27895</name>
</gene>
<dbReference type="CDD" id="cd07185">
    <property type="entry name" value="OmpA_C-like"/>
    <property type="match status" value="1"/>
</dbReference>
<evidence type="ECO:0000313" key="7">
    <source>
        <dbReference type="EMBL" id="NHZ83070.1"/>
    </source>
</evidence>
<evidence type="ECO:0000259" key="6">
    <source>
        <dbReference type="PROSITE" id="PS51123"/>
    </source>
</evidence>
<keyword evidence="2 4" id="KW-0472">Membrane</keyword>